<comment type="caution">
    <text evidence="9">The sequence shown here is derived from an EMBL/GenBank/DDBJ whole genome shotgun (WGS) entry which is preliminary data.</text>
</comment>
<comment type="similarity">
    <text evidence="2">Belongs to the pyridoxamine 5'-phosphate oxidase family.</text>
</comment>
<keyword evidence="4" id="KW-0288">FMN</keyword>
<dbReference type="InterPro" id="IPR011576">
    <property type="entry name" value="Pyridox_Oxase_N"/>
</dbReference>
<keyword evidence="5" id="KW-0560">Oxidoreductase</keyword>
<feature type="domain" description="Pyridoxine 5'-phosphate oxidase dimerisation C-terminal" evidence="8">
    <location>
        <begin position="191"/>
        <end position="231"/>
    </location>
</feature>
<feature type="domain" description="Pyridoxamine 5'-phosphate oxidase N-terminal" evidence="7">
    <location>
        <begin position="52"/>
        <end position="160"/>
    </location>
</feature>
<gene>
    <name evidence="9" type="ORF">GCM10022223_62190</name>
</gene>
<evidence type="ECO:0000259" key="7">
    <source>
        <dbReference type="Pfam" id="PF01243"/>
    </source>
</evidence>
<evidence type="ECO:0000256" key="4">
    <source>
        <dbReference type="ARBA" id="ARBA00022643"/>
    </source>
</evidence>
<dbReference type="Pfam" id="PF10590">
    <property type="entry name" value="PNP_phzG_C"/>
    <property type="match status" value="1"/>
</dbReference>
<feature type="compositionally biased region" description="Basic and acidic residues" evidence="6">
    <location>
        <begin position="168"/>
        <end position="182"/>
    </location>
</feature>
<accession>A0ABP7ALU7</accession>
<evidence type="ECO:0000313" key="10">
    <source>
        <dbReference type="Proteomes" id="UP001501074"/>
    </source>
</evidence>
<reference evidence="10" key="1">
    <citation type="journal article" date="2019" name="Int. J. Syst. Evol. Microbiol.">
        <title>The Global Catalogue of Microorganisms (GCM) 10K type strain sequencing project: providing services to taxonomists for standard genome sequencing and annotation.</title>
        <authorList>
            <consortium name="The Broad Institute Genomics Platform"/>
            <consortium name="The Broad Institute Genome Sequencing Center for Infectious Disease"/>
            <person name="Wu L."/>
            <person name="Ma J."/>
        </authorList>
    </citation>
    <scope>NUCLEOTIDE SEQUENCE [LARGE SCALE GENOMIC DNA]</scope>
    <source>
        <strain evidence="10">JCM 16902</strain>
    </source>
</reference>
<name>A0ABP7ALU7_9ACTN</name>
<dbReference type="InterPro" id="IPR019576">
    <property type="entry name" value="Pyridoxamine_oxidase_dimer_C"/>
</dbReference>
<dbReference type="InterPro" id="IPR000659">
    <property type="entry name" value="Pyridox_Oxase"/>
</dbReference>
<comment type="cofactor">
    <cofactor evidence="1">
        <name>FMN</name>
        <dbReference type="ChEBI" id="CHEBI:58210"/>
    </cofactor>
</comment>
<dbReference type="NCBIfam" id="NF004231">
    <property type="entry name" value="PRK05679.1"/>
    <property type="match status" value="1"/>
</dbReference>
<organism evidence="9 10">
    <name type="scientific">Kineosporia mesophila</name>
    <dbReference type="NCBI Taxonomy" id="566012"/>
    <lineage>
        <taxon>Bacteria</taxon>
        <taxon>Bacillati</taxon>
        <taxon>Actinomycetota</taxon>
        <taxon>Actinomycetes</taxon>
        <taxon>Kineosporiales</taxon>
        <taxon>Kineosporiaceae</taxon>
        <taxon>Kineosporia</taxon>
    </lineage>
</organism>
<dbReference type="EMBL" id="BAAAZO010000012">
    <property type="protein sequence ID" value="GAA3635320.1"/>
    <property type="molecule type" value="Genomic_DNA"/>
</dbReference>
<evidence type="ECO:0000256" key="1">
    <source>
        <dbReference type="ARBA" id="ARBA00001917"/>
    </source>
</evidence>
<dbReference type="SUPFAM" id="SSF50475">
    <property type="entry name" value="FMN-binding split barrel"/>
    <property type="match status" value="1"/>
</dbReference>
<evidence type="ECO:0000256" key="6">
    <source>
        <dbReference type="SAM" id="MobiDB-lite"/>
    </source>
</evidence>
<feature type="region of interest" description="Disordered" evidence="6">
    <location>
        <begin position="151"/>
        <end position="183"/>
    </location>
</feature>
<evidence type="ECO:0000259" key="8">
    <source>
        <dbReference type="Pfam" id="PF10590"/>
    </source>
</evidence>
<evidence type="ECO:0000256" key="2">
    <source>
        <dbReference type="ARBA" id="ARBA00007301"/>
    </source>
</evidence>
<proteinExistence type="inferred from homology"/>
<dbReference type="Gene3D" id="2.30.110.10">
    <property type="entry name" value="Electron Transport, Fmn-binding Protein, Chain A"/>
    <property type="match status" value="1"/>
</dbReference>
<keyword evidence="10" id="KW-1185">Reference proteome</keyword>
<evidence type="ECO:0000313" key="9">
    <source>
        <dbReference type="EMBL" id="GAA3635320.1"/>
    </source>
</evidence>
<dbReference type="Pfam" id="PF01243">
    <property type="entry name" value="PNPOx_N"/>
    <property type="match status" value="1"/>
</dbReference>
<dbReference type="PIRSF" id="PIRSF000190">
    <property type="entry name" value="Pyd_amn-ph_oxd"/>
    <property type="match status" value="1"/>
</dbReference>
<dbReference type="Proteomes" id="UP001501074">
    <property type="component" value="Unassembled WGS sequence"/>
</dbReference>
<dbReference type="InterPro" id="IPR012349">
    <property type="entry name" value="Split_barrel_FMN-bd"/>
</dbReference>
<dbReference type="PANTHER" id="PTHR10851">
    <property type="entry name" value="PYRIDOXINE-5-PHOSPHATE OXIDASE"/>
    <property type="match status" value="1"/>
</dbReference>
<protein>
    <submittedName>
        <fullName evidence="9">Pyridoxal 5'-phosphate synthase</fullName>
    </submittedName>
</protein>
<sequence length="231" mass="25793">MFSGPHRNRLQSGSMTDIKQYLRSLKVFEGDLPTFDAGAAPDRPDQLFVQWLKQAVAAGIREPHAMTLSTLGVDGNPAARVLILKNVDGNGWQFAVHAGSPKGRELLVHPAAALTFHWREQARQVRVRGRVSAAPAQQSAADFLARPTGSRAESLIGRQSQPLTGPEDLDRASQESRERVDQQPDLVEPAWTLYTLKAESVEFWQGDQERKHVRLNFVRTENGWEKGLLWP</sequence>
<evidence type="ECO:0000256" key="5">
    <source>
        <dbReference type="ARBA" id="ARBA00023002"/>
    </source>
</evidence>
<keyword evidence="3" id="KW-0285">Flavoprotein</keyword>
<evidence type="ECO:0000256" key="3">
    <source>
        <dbReference type="ARBA" id="ARBA00022630"/>
    </source>
</evidence>
<dbReference type="PANTHER" id="PTHR10851:SF0">
    <property type="entry name" value="PYRIDOXINE-5'-PHOSPHATE OXIDASE"/>
    <property type="match status" value="1"/>
</dbReference>